<gene>
    <name evidence="10" type="ORF">ANTHELSMS3_01721</name>
</gene>
<feature type="transmembrane region" description="Helical" evidence="8">
    <location>
        <begin position="258"/>
        <end position="281"/>
    </location>
</feature>
<dbReference type="RefSeq" id="WP_198319911.1">
    <property type="nucleotide sequence ID" value="NZ_CP022540.1"/>
</dbReference>
<dbReference type="InterPro" id="IPR035906">
    <property type="entry name" value="MetI-like_sf"/>
</dbReference>
<sequence length="294" mass="32574">MSGIKILSASASSGLPRMDKTQLIVWTMALLPIVVLCVFYFYPLLRVLTISFTEPTLGLENYRDIFSSSAVRRVLKTTLWICTIASAVSLLFGYLLAYAIVHASTRWQSWMLLAVLLSFWVSVLIRAFAWIALLQTRGLVNETLQFMGLIDEPIRFIRNTFGVILGMVHYMIPYAVLPLMANMRTIDTRYVPAARGLGASPFGAFWRVFLPLSLPGLISASILVFIFSIGFYITPALLGGGRSTMLAEYIALQVNETLAWGQGTALASSMLFVVFAMLLALGRIVKFRNMFGAG</sequence>
<keyword evidence="6 8" id="KW-1133">Transmembrane helix</keyword>
<feature type="transmembrane region" description="Helical" evidence="8">
    <location>
        <begin position="217"/>
        <end position="238"/>
    </location>
</feature>
<dbReference type="AlphaFoldDB" id="A0A222E2L1"/>
<reference evidence="10 11" key="1">
    <citation type="submission" date="2017-07" db="EMBL/GenBank/DDBJ databases">
        <title>Genome Sequence of Antarctobacter heliothermus Strain SMS3 Isolated from a culture of the Diatom Skeletonema marinoi.</title>
        <authorList>
            <person name="Topel M."/>
            <person name="Pinder M.I.M."/>
            <person name="Johansson O.N."/>
            <person name="Kourtchenko O."/>
            <person name="Godhe A."/>
            <person name="Clarke A.K."/>
        </authorList>
    </citation>
    <scope>NUCLEOTIDE SEQUENCE [LARGE SCALE GENOMIC DNA]</scope>
    <source>
        <strain evidence="10 11">SMS3</strain>
    </source>
</reference>
<dbReference type="PANTHER" id="PTHR42929:SF5">
    <property type="entry name" value="ABC TRANSPORTER PERMEASE PROTEIN"/>
    <property type="match status" value="1"/>
</dbReference>
<dbReference type="Pfam" id="PF00528">
    <property type="entry name" value="BPD_transp_1"/>
    <property type="match status" value="1"/>
</dbReference>
<feature type="transmembrane region" description="Helical" evidence="8">
    <location>
        <begin position="113"/>
        <end position="136"/>
    </location>
</feature>
<evidence type="ECO:0000256" key="8">
    <source>
        <dbReference type="RuleBase" id="RU363032"/>
    </source>
</evidence>
<keyword evidence="11" id="KW-1185">Reference proteome</keyword>
<comment type="similarity">
    <text evidence="2">Belongs to the binding-protein-dependent transport system permease family. CysTW subfamily.</text>
</comment>
<evidence type="ECO:0000256" key="2">
    <source>
        <dbReference type="ARBA" id="ARBA00007069"/>
    </source>
</evidence>
<feature type="transmembrane region" description="Helical" evidence="8">
    <location>
        <begin position="78"/>
        <end position="101"/>
    </location>
</feature>
<keyword evidence="5 8" id="KW-0812">Transmembrane</keyword>
<evidence type="ECO:0000259" key="9">
    <source>
        <dbReference type="PROSITE" id="PS50928"/>
    </source>
</evidence>
<feature type="transmembrane region" description="Helical" evidence="8">
    <location>
        <begin position="23"/>
        <end position="42"/>
    </location>
</feature>
<accession>A0A222E2L1</accession>
<evidence type="ECO:0000256" key="7">
    <source>
        <dbReference type="ARBA" id="ARBA00023136"/>
    </source>
</evidence>
<feature type="transmembrane region" description="Helical" evidence="8">
    <location>
        <begin position="156"/>
        <end position="177"/>
    </location>
</feature>
<keyword evidence="7 8" id="KW-0472">Membrane</keyword>
<comment type="subcellular location">
    <subcellularLocation>
        <location evidence="1 8">Cell membrane</location>
        <topology evidence="1 8">Multi-pass membrane protein</topology>
    </subcellularLocation>
</comment>
<dbReference type="Proteomes" id="UP000203589">
    <property type="component" value="Chromosome"/>
</dbReference>
<evidence type="ECO:0000256" key="4">
    <source>
        <dbReference type="ARBA" id="ARBA00022475"/>
    </source>
</evidence>
<dbReference type="InterPro" id="IPR000515">
    <property type="entry name" value="MetI-like"/>
</dbReference>
<dbReference type="CDD" id="cd06261">
    <property type="entry name" value="TM_PBP2"/>
    <property type="match status" value="1"/>
</dbReference>
<evidence type="ECO:0000313" key="11">
    <source>
        <dbReference type="Proteomes" id="UP000203589"/>
    </source>
</evidence>
<keyword evidence="3 8" id="KW-0813">Transport</keyword>
<protein>
    <submittedName>
        <fullName evidence="10">Sulfate ABC transporter permease subunit CysW</fullName>
    </submittedName>
</protein>
<dbReference type="PROSITE" id="PS50928">
    <property type="entry name" value="ABC_TM1"/>
    <property type="match status" value="1"/>
</dbReference>
<name>A0A222E2L1_9RHOB</name>
<dbReference type="EMBL" id="CP022540">
    <property type="protein sequence ID" value="ASP20410.1"/>
    <property type="molecule type" value="Genomic_DNA"/>
</dbReference>
<dbReference type="PANTHER" id="PTHR42929">
    <property type="entry name" value="INNER MEMBRANE ABC TRANSPORTER PERMEASE PROTEIN YDCU-RELATED-RELATED"/>
    <property type="match status" value="1"/>
</dbReference>
<dbReference type="GO" id="GO:0005886">
    <property type="term" value="C:plasma membrane"/>
    <property type="evidence" value="ECO:0007669"/>
    <property type="project" value="UniProtKB-SubCell"/>
</dbReference>
<organism evidence="10 11">
    <name type="scientific">Antarctobacter heliothermus</name>
    <dbReference type="NCBI Taxonomy" id="74033"/>
    <lineage>
        <taxon>Bacteria</taxon>
        <taxon>Pseudomonadati</taxon>
        <taxon>Pseudomonadota</taxon>
        <taxon>Alphaproteobacteria</taxon>
        <taxon>Rhodobacterales</taxon>
        <taxon>Roseobacteraceae</taxon>
        <taxon>Antarctobacter</taxon>
    </lineage>
</organism>
<keyword evidence="4" id="KW-1003">Cell membrane</keyword>
<dbReference type="SUPFAM" id="SSF161098">
    <property type="entry name" value="MetI-like"/>
    <property type="match status" value="1"/>
</dbReference>
<proteinExistence type="inferred from homology"/>
<evidence type="ECO:0000256" key="5">
    <source>
        <dbReference type="ARBA" id="ARBA00022692"/>
    </source>
</evidence>
<feature type="domain" description="ABC transmembrane type-1" evidence="9">
    <location>
        <begin position="75"/>
        <end position="283"/>
    </location>
</feature>
<evidence type="ECO:0000313" key="10">
    <source>
        <dbReference type="EMBL" id="ASP20410.1"/>
    </source>
</evidence>
<evidence type="ECO:0000256" key="1">
    <source>
        <dbReference type="ARBA" id="ARBA00004651"/>
    </source>
</evidence>
<evidence type="ECO:0000256" key="6">
    <source>
        <dbReference type="ARBA" id="ARBA00022989"/>
    </source>
</evidence>
<evidence type="ECO:0000256" key="3">
    <source>
        <dbReference type="ARBA" id="ARBA00022448"/>
    </source>
</evidence>
<dbReference type="GO" id="GO:0055085">
    <property type="term" value="P:transmembrane transport"/>
    <property type="evidence" value="ECO:0007669"/>
    <property type="project" value="InterPro"/>
</dbReference>
<dbReference type="KEGG" id="aht:ANTHELSMS3_01721"/>
<dbReference type="Gene3D" id="1.10.3720.10">
    <property type="entry name" value="MetI-like"/>
    <property type="match status" value="1"/>
</dbReference>